<organism evidence="2 3">
    <name type="scientific">Robiginitalea myxolifaciens</name>
    <dbReference type="NCBI Taxonomy" id="400055"/>
    <lineage>
        <taxon>Bacteria</taxon>
        <taxon>Pseudomonadati</taxon>
        <taxon>Bacteroidota</taxon>
        <taxon>Flavobacteriia</taxon>
        <taxon>Flavobacteriales</taxon>
        <taxon>Flavobacteriaceae</taxon>
        <taxon>Robiginitalea</taxon>
    </lineage>
</organism>
<dbReference type="PANTHER" id="PTHR33490:SF6">
    <property type="entry name" value="SLL1049 PROTEIN"/>
    <property type="match status" value="1"/>
</dbReference>
<gene>
    <name evidence="2" type="ORF">SAMN04490243_1747</name>
</gene>
<keyword evidence="3" id="KW-1185">Reference proteome</keyword>
<dbReference type="AlphaFoldDB" id="A0A1I6GUU9"/>
<name>A0A1I6GUU9_9FLAO</name>
<dbReference type="PANTHER" id="PTHR33490">
    <property type="entry name" value="BLR5614 PROTEIN-RELATED"/>
    <property type="match status" value="1"/>
</dbReference>
<protein>
    <submittedName>
        <fullName evidence="2">Transglutaminase-like enzyme, putative cysteine protease</fullName>
    </submittedName>
</protein>
<proteinExistence type="predicted"/>
<dbReference type="OrthoDB" id="9804872at2"/>
<evidence type="ECO:0000313" key="2">
    <source>
        <dbReference type="EMBL" id="SFR45871.1"/>
    </source>
</evidence>
<dbReference type="GO" id="GO:0006508">
    <property type="term" value="P:proteolysis"/>
    <property type="evidence" value="ECO:0007669"/>
    <property type="project" value="UniProtKB-KW"/>
</dbReference>
<dbReference type="InterPro" id="IPR038765">
    <property type="entry name" value="Papain-like_cys_pep_sf"/>
</dbReference>
<dbReference type="GO" id="GO:0008233">
    <property type="term" value="F:peptidase activity"/>
    <property type="evidence" value="ECO:0007669"/>
    <property type="project" value="UniProtKB-KW"/>
</dbReference>
<sequence>MADCFRITYNAENSYDYPVTAATWQFLILPLENESQHHLKFEFSNSLGAYWELSHSGFGFRTIRVRSKGPVSRISFTAEISLIKEVVNPFAFNPEMVPPFNGPELKLQDFRLTFARYIRPTHLTTLPPGSAALYSWDQGEGYLEKLQALNTWVYEYLYYTPGVTDVDTSLEEVLGLNKGVCQDFAHLFIALARNKGIPARYVSGYLHQGKGYFGDAQMHAWAEAWVPGIGWIGFDPTNNILAASNHIKVAHGRDYDDCAPLKGIVFGEGENTSQHAVAVQSQQ</sequence>
<dbReference type="EMBL" id="FOYQ01000002">
    <property type="protein sequence ID" value="SFR45871.1"/>
    <property type="molecule type" value="Genomic_DNA"/>
</dbReference>
<dbReference type="Gene3D" id="2.60.40.2250">
    <property type="match status" value="1"/>
</dbReference>
<dbReference type="RefSeq" id="WP_092982231.1">
    <property type="nucleotide sequence ID" value="NZ_FOYQ01000002.1"/>
</dbReference>
<dbReference type="Proteomes" id="UP000199534">
    <property type="component" value="Unassembled WGS sequence"/>
</dbReference>
<accession>A0A1I6GUU9</accession>
<evidence type="ECO:0000259" key="1">
    <source>
        <dbReference type="SMART" id="SM00460"/>
    </source>
</evidence>
<keyword evidence="2" id="KW-0378">Hydrolase</keyword>
<dbReference type="Pfam" id="PF01841">
    <property type="entry name" value="Transglut_core"/>
    <property type="match status" value="1"/>
</dbReference>
<evidence type="ECO:0000313" key="3">
    <source>
        <dbReference type="Proteomes" id="UP000199534"/>
    </source>
</evidence>
<dbReference type="InterPro" id="IPR002931">
    <property type="entry name" value="Transglutaminase-like"/>
</dbReference>
<dbReference type="Gene3D" id="3.10.620.30">
    <property type="match status" value="1"/>
</dbReference>
<dbReference type="SMART" id="SM00460">
    <property type="entry name" value="TGc"/>
    <property type="match status" value="1"/>
</dbReference>
<keyword evidence="2" id="KW-0645">Protease</keyword>
<feature type="domain" description="Transglutaminase-like" evidence="1">
    <location>
        <begin position="173"/>
        <end position="238"/>
    </location>
</feature>
<dbReference type="SUPFAM" id="SSF54001">
    <property type="entry name" value="Cysteine proteinases"/>
    <property type="match status" value="1"/>
</dbReference>
<reference evidence="2 3" key="1">
    <citation type="submission" date="2016-10" db="EMBL/GenBank/DDBJ databases">
        <authorList>
            <person name="de Groot N.N."/>
        </authorList>
    </citation>
    <scope>NUCLEOTIDE SEQUENCE [LARGE SCALE GENOMIC DNA]</scope>
    <source>
        <strain evidence="2 3">DSM 21019</strain>
    </source>
</reference>
<dbReference type="STRING" id="400055.SAMN04490243_1747"/>